<dbReference type="Proteomes" id="UP001142393">
    <property type="component" value="Unassembled WGS sequence"/>
</dbReference>
<proteinExistence type="predicted"/>
<evidence type="ECO:0000313" key="3">
    <source>
        <dbReference type="Proteomes" id="UP001142393"/>
    </source>
</evidence>
<dbReference type="PANTHER" id="PTHR31912">
    <property type="entry name" value="IP13529P"/>
    <property type="match status" value="1"/>
</dbReference>
<accession>A0A9W8NRK7</accession>
<organism evidence="2 3">
    <name type="scientific">Lentinula detonsa</name>
    <dbReference type="NCBI Taxonomy" id="2804962"/>
    <lineage>
        <taxon>Eukaryota</taxon>
        <taxon>Fungi</taxon>
        <taxon>Dikarya</taxon>
        <taxon>Basidiomycota</taxon>
        <taxon>Agaricomycotina</taxon>
        <taxon>Agaricomycetes</taxon>
        <taxon>Agaricomycetidae</taxon>
        <taxon>Agaricales</taxon>
        <taxon>Marasmiineae</taxon>
        <taxon>Omphalotaceae</taxon>
        <taxon>Lentinula</taxon>
    </lineage>
</organism>
<feature type="region of interest" description="Disordered" evidence="1">
    <location>
        <begin position="987"/>
        <end position="1031"/>
    </location>
</feature>
<feature type="compositionally biased region" description="Polar residues" evidence="1">
    <location>
        <begin position="1009"/>
        <end position="1022"/>
    </location>
</feature>
<dbReference type="AlphaFoldDB" id="A0A9W8NRK7"/>
<evidence type="ECO:0000313" key="2">
    <source>
        <dbReference type="EMBL" id="KAJ3739367.1"/>
    </source>
</evidence>
<protein>
    <submittedName>
        <fullName evidence="2">Uncharacterized protein</fullName>
    </submittedName>
</protein>
<reference evidence="2 3" key="1">
    <citation type="journal article" date="2023" name="Proc. Natl. Acad. Sci. U.S.A.">
        <title>A global phylogenomic analysis of the shiitake genus Lentinula.</title>
        <authorList>
            <person name="Sierra-Patev S."/>
            <person name="Min B."/>
            <person name="Naranjo-Ortiz M."/>
            <person name="Looney B."/>
            <person name="Konkel Z."/>
            <person name="Slot J.C."/>
            <person name="Sakamoto Y."/>
            <person name="Steenwyk J.L."/>
            <person name="Rokas A."/>
            <person name="Carro J."/>
            <person name="Camarero S."/>
            <person name="Ferreira P."/>
            <person name="Molpeceres G."/>
            <person name="Ruiz-Duenas F.J."/>
            <person name="Serrano A."/>
            <person name="Henrissat B."/>
            <person name="Drula E."/>
            <person name="Hughes K.W."/>
            <person name="Mata J.L."/>
            <person name="Ishikawa N.K."/>
            <person name="Vargas-Isla R."/>
            <person name="Ushijima S."/>
            <person name="Smith C.A."/>
            <person name="Donoghue J."/>
            <person name="Ahrendt S."/>
            <person name="Andreopoulos W."/>
            <person name="He G."/>
            <person name="LaButti K."/>
            <person name="Lipzen A."/>
            <person name="Ng V."/>
            <person name="Riley R."/>
            <person name="Sandor L."/>
            <person name="Barry K."/>
            <person name="Martinez A.T."/>
            <person name="Xiao Y."/>
            <person name="Gibbons J.G."/>
            <person name="Terashima K."/>
            <person name="Grigoriev I.V."/>
            <person name="Hibbett D."/>
        </authorList>
    </citation>
    <scope>NUCLEOTIDE SEQUENCE [LARGE SCALE GENOMIC DNA]</scope>
    <source>
        <strain evidence="2 3">TFB7810</strain>
    </source>
</reference>
<name>A0A9W8NRK7_9AGAR</name>
<dbReference type="EMBL" id="JANVFU010000018">
    <property type="protein sequence ID" value="KAJ3739367.1"/>
    <property type="molecule type" value="Genomic_DNA"/>
</dbReference>
<gene>
    <name evidence="2" type="ORF">DFH05DRAFT_1537845</name>
</gene>
<keyword evidence="3" id="KW-1185">Reference proteome</keyword>
<dbReference type="PANTHER" id="PTHR31912:SF34">
    <property type="entry name" value="NOTOCHORD-RELATED PROTEIN"/>
    <property type="match status" value="1"/>
</dbReference>
<comment type="caution">
    <text evidence="2">The sequence shown here is derived from an EMBL/GenBank/DDBJ whole genome shotgun (WGS) entry which is preliminary data.</text>
</comment>
<evidence type="ECO:0000256" key="1">
    <source>
        <dbReference type="SAM" id="MobiDB-lite"/>
    </source>
</evidence>
<sequence>MSGNSLDLNEDYLRATEGLSFTAEEQSQFFTPINNDIMQKDNEESLQQEFELLRLQASEEALDGNPEDASTFLLDILDNLPRLRLSSSHLKMILWVMRNSNPKDVPSYKALRNEQARLRDLCGIPTIQYKSQNGDIYYLNDVSDMLKKNFENPETAQHIMFYPEDTDGAPRSEFTQFSRMREHLEQLTPSFRKGDRKFYVDELAMLFNGRLVIPLIWVNVKGEMHAYCRTVTLESAGLVVGESEERILTDEFSMNLPEIVESTGSLKFAAQSASFASAMPNKYRELDKDEDHVVVWMPVWADDVSGARSKQYQKHVNVYMCNGSLPGKLVQQEYHVNFVGSSQQVSATEMLGSVMKQVESTHANPKKCYNAVTGRYCRFRIQVPYLPADNPQQSEECSHIGHNGTFPCRVCHIGGTYAEKESDTGYESFYNVGKLRSADETRVAILEQIRLASRGIASHVEVVRVASGAVDKTAEYWIPILLSKSSELKRKDPHRPVDDISAELLRWLSAQTKQPYNPLLDAKYLDPSQDTPVENLHTYLLGHEKYAWYHMHTSWDESTQALFTIRLQSTDTNGLTIPPIRSAYMMQYRNGLIGKHFKTLMQTVVFHIQDIVSENQFTLTKALGELGAALWIAEIDDLEQYLEDLQVLIDNALDAWALIDPAKILKKIKLHLLKHLPAHIRRFGPSVRFSTEVFECFNAVFRMCSVLSNHQAPSRDIALKNGELGRLKHIISGGYWVRNSRAECAGENVVALLHTTPILQQHLGWAPTRQLKPGSIRCPGRDRRTQLTGRDTKAFNAASTYVVVSPSSSWIVGTHVVSQSEDVCPVGSWVIVRCKDRHFIARIIEILHSSEAGHTLDLVTLREFMLSEVLHHYYEMPVLHEPEKQDLAVDSQTIQFIINVQHDCRAAGCNATGSIRQRQERMDSDRDLSCIEHVSNVERYIVNTHALHNAARLRRYLPRYLTVPRPLFRNRAEWHAEIAVALRVTQSTKRTQTQEKAAATRQKNKERLQATQPSQHNDSFISTARKRQRQEVDVMDVDGTERTLSTRNNGFE</sequence>